<feature type="compositionally biased region" description="Low complexity" evidence="1">
    <location>
        <begin position="404"/>
        <end position="419"/>
    </location>
</feature>
<protein>
    <recommendedName>
        <fullName evidence="6">Protein transport protein sec73</fullName>
    </recommendedName>
</protein>
<keyword evidence="5" id="KW-1185">Reference proteome</keyword>
<proteinExistence type="predicted"/>
<gene>
    <name evidence="4" type="ORF">SBOR_2432</name>
</gene>
<feature type="region of interest" description="Disordered" evidence="1">
    <location>
        <begin position="1342"/>
        <end position="1410"/>
    </location>
</feature>
<feature type="domain" description="SEC7" evidence="3">
    <location>
        <begin position="432"/>
        <end position="622"/>
    </location>
</feature>
<feature type="region of interest" description="Disordered" evidence="1">
    <location>
        <begin position="121"/>
        <end position="460"/>
    </location>
</feature>
<dbReference type="SMART" id="SM00233">
    <property type="entry name" value="PH"/>
    <property type="match status" value="1"/>
</dbReference>
<dbReference type="Proteomes" id="UP000019487">
    <property type="component" value="Unassembled WGS sequence"/>
</dbReference>
<dbReference type="InterPro" id="IPR035999">
    <property type="entry name" value="Sec7_dom_sf"/>
</dbReference>
<dbReference type="SMART" id="SM00222">
    <property type="entry name" value="Sec7"/>
    <property type="match status" value="1"/>
</dbReference>
<dbReference type="HOGENOM" id="CLU_004694_0_0_1"/>
<feature type="region of interest" description="Disordered" evidence="1">
    <location>
        <begin position="1"/>
        <end position="93"/>
    </location>
</feature>
<dbReference type="Pfam" id="PF00169">
    <property type="entry name" value="PH"/>
    <property type="match status" value="1"/>
</dbReference>
<name>W9CMU3_SCLBF</name>
<reference evidence="4 5" key="1">
    <citation type="journal article" date="2014" name="Genome Announc.">
        <title>Draft genome sequence of Sclerotinia borealis, a psychrophilic plant pathogenic fungus.</title>
        <authorList>
            <person name="Mardanov A.V."/>
            <person name="Beletsky A.V."/>
            <person name="Kadnikov V.V."/>
            <person name="Ignatov A.N."/>
            <person name="Ravin N.V."/>
        </authorList>
    </citation>
    <scope>NUCLEOTIDE SEQUENCE [LARGE SCALE GENOMIC DNA]</scope>
    <source>
        <strain evidence="5">F-4157</strain>
    </source>
</reference>
<feature type="region of interest" description="Disordered" evidence="1">
    <location>
        <begin position="1300"/>
        <end position="1319"/>
    </location>
</feature>
<evidence type="ECO:0000259" key="3">
    <source>
        <dbReference type="PROSITE" id="PS50190"/>
    </source>
</evidence>
<feature type="compositionally biased region" description="Low complexity" evidence="1">
    <location>
        <begin position="370"/>
        <end position="397"/>
    </location>
</feature>
<accession>W9CMU3</accession>
<evidence type="ECO:0000256" key="1">
    <source>
        <dbReference type="SAM" id="MobiDB-lite"/>
    </source>
</evidence>
<feature type="compositionally biased region" description="Basic and acidic residues" evidence="1">
    <location>
        <begin position="181"/>
        <end position="193"/>
    </location>
</feature>
<evidence type="ECO:0000259" key="2">
    <source>
        <dbReference type="PROSITE" id="PS50003"/>
    </source>
</evidence>
<dbReference type="PANTHER" id="PTHR10663">
    <property type="entry name" value="GUANYL-NUCLEOTIDE EXCHANGE FACTOR"/>
    <property type="match status" value="1"/>
</dbReference>
<dbReference type="PROSITE" id="PS50190">
    <property type="entry name" value="SEC7"/>
    <property type="match status" value="1"/>
</dbReference>
<feature type="compositionally biased region" description="Low complexity" evidence="1">
    <location>
        <begin position="1305"/>
        <end position="1314"/>
    </location>
</feature>
<feature type="compositionally biased region" description="Basic and acidic residues" evidence="1">
    <location>
        <begin position="1181"/>
        <end position="1191"/>
    </location>
</feature>
<comment type="caution">
    <text evidence="4">The sequence shown here is derived from an EMBL/GenBank/DDBJ whole genome shotgun (WGS) entry which is preliminary data.</text>
</comment>
<feature type="compositionally biased region" description="Low complexity" evidence="1">
    <location>
        <begin position="1064"/>
        <end position="1077"/>
    </location>
</feature>
<dbReference type="GO" id="GO:0032012">
    <property type="term" value="P:regulation of ARF protein signal transduction"/>
    <property type="evidence" value="ECO:0007669"/>
    <property type="project" value="InterPro"/>
</dbReference>
<sequence>MPLLRRRAAASDAEMRRHSFFPTDSNTLNPILDADLPDGRVSEQIPRRPSPRDFQSSTEPGTLGPIFVPKRPSTDYPTALQRSGSPPIQEETSKHRRFSMLRFRHASDSQLSTRSRLQAHNASIAEDVPPIPQQRKSPEIITTAPTMDFNGGRPMKKKSRVRLPGRTKTFVAGPQEQPPRQQEDKLNVEQLSKKERRKTMSESGPSSSKNRVTFDEPDRPVTHSNGGSPPAYGDEVTSALALPVNRLSESSRSDASSGDHGVYATTTTTTHTVQTTTTFFRLPRRKKPTPFFDLSHLPQKSAQNDASHSLSVTKYPTAPQSDPAAARALTPKSSEDMTPQGCQTPSSPSALMKISSSLGRPGSPILRQGSTASSSRSSPTRSRLTLRGRSSTLSSLRNAPNEDALATPTLPSTRTSTSTGRKSFGDLFNLTSRLRQNPSELPINSGPTTPGSNTSKNNSMQLAREEPIILPERFDDDTPANYLVRLEEAVSRGVVASVLSKGTDPFSQAVLRSYMRGFGFFGDPMDMAIRKLLMEVELPKETQQIDRCLQGFANRYHECNPGIYASPDQAYFIAFSLLILHTDVFNKNNKHKMTKADYIKNTHGEGIFDEILECFYDNISYTPFIHVEDDLDINGERIIPYKMKKKSKILRGGGDPTKRPSREPVDPYTLILDSKLDTLRPNLKDVMHLEEHYSYLGTAPFLNLQNLQKTFFKTGVLQIVSARSRPDAFMSEKTVTNPEEAQAGIVDIKITKVGLLWRKDPKKKKTRSPWQEWGAILTGAQLYFFRNTTWIKSLIHQHETHIKQGHDGSPVIFKPPLEQFKPDALMSTDDAVALVDSTYKKHKHAFVFVRHGGFEETFLADNEDEMNDWLAKLNYAAAFRTAGVRMRGVVGGNYEGQRNRGIRRLESQNDSTKSIQTPSGEVTIVSGKIDNKMQDDILAARRQIMLQKIAESEDKLATAVKQLDSQLQNARHLQILAPVQPKTREQVLSAAARMAAQLKWVRMEIWRLKCHRDILILDLDEEKSIDGGILQKAESNGDTPMSARSALNRLQSKASSLEPPSAPKSPTSDSTTRPSTSGQSFLPPDKETTMVDIFQTTPSSKHKAQASWELSPLGFDEQSPRKPSVSSVVPLSPSLALKPSRSSLKQAPVSSSKPSDDPNLDAAEQSVLEQTGLVDADVAIDEIKDQSTDKGKIRRSIHRTLREAHVPTHHRSRKGKDSNSSAGMSDEGTADDILSRGSGSFVVHGKKASVITFGTELQSMSTEERLRLRKQPHKGDSEAVSPATIDDDFHSILAEPVEFRQRHNSTASTSTATARSFRELHRKYSAQTPGVPPNLIVNVDDDSEAAVSISEGRRSPLPPVEDENEDEYSSSNDKTKFYTPEPSPRGLEFDEESLVEPNQHHGNGHIDSNE</sequence>
<dbReference type="FunFam" id="1.10.1000.11:FF:000002">
    <property type="entry name" value="Cytohesin 1"/>
    <property type="match status" value="1"/>
</dbReference>
<feature type="compositionally biased region" description="Polar residues" evidence="1">
    <location>
        <begin position="201"/>
        <end position="211"/>
    </location>
</feature>
<evidence type="ECO:0000313" key="5">
    <source>
        <dbReference type="Proteomes" id="UP000019487"/>
    </source>
</evidence>
<dbReference type="InterPro" id="IPR023394">
    <property type="entry name" value="Sec7_C_sf"/>
</dbReference>
<feature type="compositionally biased region" description="Polar residues" evidence="1">
    <location>
        <begin position="298"/>
        <end position="320"/>
    </location>
</feature>
<dbReference type="InterPro" id="IPR000904">
    <property type="entry name" value="Sec7_dom"/>
</dbReference>
<evidence type="ECO:0000313" key="4">
    <source>
        <dbReference type="EMBL" id="ESZ97176.1"/>
    </source>
</evidence>
<dbReference type="InterPro" id="IPR011993">
    <property type="entry name" value="PH-like_dom_sf"/>
</dbReference>
<feature type="compositionally biased region" description="Low complexity" evidence="1">
    <location>
        <begin position="265"/>
        <end position="278"/>
    </location>
</feature>
<feature type="region of interest" description="Disordered" evidence="1">
    <location>
        <begin position="1030"/>
        <end position="1089"/>
    </location>
</feature>
<dbReference type="InterPro" id="IPR001849">
    <property type="entry name" value="PH_domain"/>
</dbReference>
<dbReference type="Gene3D" id="1.10.1000.11">
    <property type="entry name" value="Arf Nucleotide-binding Site Opener,domain 2"/>
    <property type="match status" value="1"/>
</dbReference>
<feature type="compositionally biased region" description="Low complexity" evidence="1">
    <location>
        <begin position="1121"/>
        <end position="1145"/>
    </location>
</feature>
<dbReference type="PROSITE" id="PS50003">
    <property type="entry name" value="PH_DOMAIN"/>
    <property type="match status" value="1"/>
</dbReference>
<dbReference type="Pfam" id="PF01369">
    <property type="entry name" value="Sec7"/>
    <property type="match status" value="1"/>
</dbReference>
<organism evidence="4 5">
    <name type="scientific">Sclerotinia borealis (strain F-4128)</name>
    <dbReference type="NCBI Taxonomy" id="1432307"/>
    <lineage>
        <taxon>Eukaryota</taxon>
        <taxon>Fungi</taxon>
        <taxon>Dikarya</taxon>
        <taxon>Ascomycota</taxon>
        <taxon>Pezizomycotina</taxon>
        <taxon>Leotiomycetes</taxon>
        <taxon>Helotiales</taxon>
        <taxon>Sclerotiniaceae</taxon>
        <taxon>Sclerotinia</taxon>
    </lineage>
</organism>
<dbReference type="OrthoDB" id="430364at2759"/>
<dbReference type="PANTHER" id="PTHR10663:SF405">
    <property type="entry name" value="ARF GUANINE NUCLEOTIDE EXCHANGE FACTOR SYT1"/>
    <property type="match status" value="1"/>
</dbReference>
<dbReference type="Gene3D" id="2.30.29.30">
    <property type="entry name" value="Pleckstrin-homology domain (PH domain)/Phosphotyrosine-binding domain (PTB)"/>
    <property type="match status" value="1"/>
</dbReference>
<feature type="compositionally biased region" description="Polar residues" evidence="1">
    <location>
        <begin position="445"/>
        <end position="460"/>
    </location>
</feature>
<dbReference type="CDD" id="cd00171">
    <property type="entry name" value="Sec7"/>
    <property type="match status" value="1"/>
</dbReference>
<feature type="compositionally biased region" description="Polar residues" evidence="1">
    <location>
        <begin position="336"/>
        <end position="358"/>
    </location>
</feature>
<dbReference type="SUPFAM" id="SSF50729">
    <property type="entry name" value="PH domain-like"/>
    <property type="match status" value="1"/>
</dbReference>
<evidence type="ECO:0008006" key="6">
    <source>
        <dbReference type="Google" id="ProtNLM"/>
    </source>
</evidence>
<feature type="compositionally biased region" description="Basic and acidic residues" evidence="1">
    <location>
        <begin position="212"/>
        <end position="221"/>
    </location>
</feature>
<feature type="compositionally biased region" description="Basic residues" evidence="1">
    <location>
        <begin position="154"/>
        <end position="165"/>
    </location>
</feature>
<feature type="region of interest" description="Disordered" evidence="1">
    <location>
        <begin position="1113"/>
        <end position="1232"/>
    </location>
</feature>
<feature type="domain" description="PH" evidence="2">
    <location>
        <begin position="749"/>
        <end position="878"/>
    </location>
</feature>
<dbReference type="STRING" id="1432307.W9CMU3"/>
<dbReference type="SUPFAM" id="SSF48425">
    <property type="entry name" value="Sec7 domain"/>
    <property type="match status" value="1"/>
</dbReference>
<dbReference type="GO" id="GO:0005085">
    <property type="term" value="F:guanyl-nucleotide exchange factor activity"/>
    <property type="evidence" value="ECO:0007669"/>
    <property type="project" value="InterPro"/>
</dbReference>
<dbReference type="EMBL" id="AYSA01000098">
    <property type="protein sequence ID" value="ESZ97176.1"/>
    <property type="molecule type" value="Genomic_DNA"/>
</dbReference>
<feature type="region of interest" description="Disordered" evidence="1">
    <location>
        <begin position="1268"/>
        <end position="1287"/>
    </location>
</feature>
<feature type="compositionally biased region" description="Polar residues" evidence="1">
    <location>
        <begin position="429"/>
        <end position="439"/>
    </location>
</feature>